<evidence type="ECO:0000313" key="9">
    <source>
        <dbReference type="EMBL" id="CAE0568027.1"/>
    </source>
</evidence>
<dbReference type="SUPFAM" id="SSF48371">
    <property type="entry name" value="ARM repeat"/>
    <property type="match status" value="1"/>
</dbReference>
<feature type="repeat" description="ARM" evidence="8">
    <location>
        <begin position="313"/>
        <end position="353"/>
    </location>
</feature>
<keyword evidence="5" id="KW-0472">Membrane</keyword>
<gene>
    <name evidence="9" type="ORF">EHUX00137_LOCUS28755</name>
</gene>
<evidence type="ECO:0000256" key="6">
    <source>
        <dbReference type="ARBA" id="ARBA00023288"/>
    </source>
</evidence>
<comment type="subcellular location">
    <subcellularLocation>
        <location evidence="1">Vacuole membrane</location>
        <topology evidence="1">Lipid-anchor</topology>
    </subcellularLocation>
</comment>
<dbReference type="EMBL" id="HBIR01036852">
    <property type="protein sequence ID" value="CAE0568027.1"/>
    <property type="molecule type" value="Transcribed_RNA"/>
</dbReference>
<reference evidence="9" key="1">
    <citation type="submission" date="2021-01" db="EMBL/GenBank/DDBJ databases">
        <authorList>
            <person name="Corre E."/>
            <person name="Pelletier E."/>
            <person name="Niang G."/>
            <person name="Scheremetjew M."/>
            <person name="Finn R."/>
            <person name="Kale V."/>
            <person name="Holt S."/>
            <person name="Cochrane G."/>
            <person name="Meng A."/>
            <person name="Brown T."/>
            <person name="Cohen L."/>
        </authorList>
    </citation>
    <scope>NUCLEOTIDE SEQUENCE</scope>
    <source>
        <strain evidence="9">379</strain>
    </source>
</reference>
<keyword evidence="6" id="KW-0449">Lipoprotein</keyword>
<keyword evidence="4" id="KW-0677">Repeat</keyword>
<dbReference type="AlphaFoldDB" id="A0A7S3WNR5"/>
<evidence type="ECO:0000256" key="8">
    <source>
        <dbReference type="PROSITE-ProRule" id="PRU00259"/>
    </source>
</evidence>
<dbReference type="InterPro" id="IPR000225">
    <property type="entry name" value="Armadillo"/>
</dbReference>
<keyword evidence="3" id="KW-0926">Vacuole</keyword>
<protein>
    <recommendedName>
        <fullName evidence="7">Vacuolar protein 8</fullName>
    </recommendedName>
</protein>
<dbReference type="PANTHER" id="PTHR47249">
    <property type="entry name" value="VACUOLAR PROTEIN 8"/>
    <property type="match status" value="1"/>
</dbReference>
<evidence type="ECO:0000256" key="5">
    <source>
        <dbReference type="ARBA" id="ARBA00023136"/>
    </source>
</evidence>
<dbReference type="GO" id="GO:0071562">
    <property type="term" value="P:nucleus-vacuole junction assembly"/>
    <property type="evidence" value="ECO:0007669"/>
    <property type="project" value="InterPro"/>
</dbReference>
<evidence type="ECO:0000256" key="4">
    <source>
        <dbReference type="ARBA" id="ARBA00022737"/>
    </source>
</evidence>
<dbReference type="GO" id="GO:0005774">
    <property type="term" value="C:vacuolar membrane"/>
    <property type="evidence" value="ECO:0007669"/>
    <property type="project" value="UniProtKB-SubCell"/>
</dbReference>
<evidence type="ECO:0000256" key="1">
    <source>
        <dbReference type="ARBA" id="ARBA00004592"/>
    </source>
</evidence>
<name>A0A7S3WNR5_EMIHU</name>
<dbReference type="InterPro" id="IPR016024">
    <property type="entry name" value="ARM-type_fold"/>
</dbReference>
<evidence type="ECO:0000256" key="2">
    <source>
        <dbReference type="ARBA" id="ARBA00005462"/>
    </source>
</evidence>
<dbReference type="PANTHER" id="PTHR47249:SF1">
    <property type="entry name" value="VACUOLAR PROTEIN 8"/>
    <property type="match status" value="1"/>
</dbReference>
<evidence type="ECO:0000256" key="3">
    <source>
        <dbReference type="ARBA" id="ARBA00022554"/>
    </source>
</evidence>
<accession>A0A7S3WNR5</accession>
<dbReference type="Gene3D" id="1.25.10.10">
    <property type="entry name" value="Leucine-rich Repeat Variant"/>
    <property type="match status" value="4"/>
</dbReference>
<dbReference type="SMART" id="SM00185">
    <property type="entry name" value="ARM"/>
    <property type="match status" value="7"/>
</dbReference>
<proteinExistence type="inferred from homology"/>
<dbReference type="InterPro" id="IPR011989">
    <property type="entry name" value="ARM-like"/>
</dbReference>
<sequence length="426" mass="43646">MLREAGAIEALVAMLSPERAAEEHVAALGAVCNLVEREESAADMLRLQGGLKRLRPLLATSDTLRPAHAARVLEHVASANQPTKVAMRVLDLLVPLVGLLSSQTRAARLSAAGALVHASRDEATNCTKLREAGAVAALMSLLEEEAAADGGGELEMQSRAAWCLANIAADPAAAAQLGTVRTGYTPLLHLLRSEKEQLRRPAAACLFNATISDGNAPASLLQVGALTVLISVAGQPGANGDVAAWAAGAILNMAHRGSGGLLWDELPSDAGLLPVLLERLRPGEELQNANAAGALGNLCAHSEAARLHAVEADAVASLVALLDTSPVSGFAAGALASILVEEVGRQALVLASGVAPLVEILESEDRDTAAAAAVALLNATAHHPACELLLEAGGIPALLSCLSTATPSVRQPLSPSGPQACWPFHR</sequence>
<organism evidence="9">
    <name type="scientific">Emiliania huxleyi</name>
    <name type="common">Coccolithophore</name>
    <name type="synonym">Pontosphaera huxleyi</name>
    <dbReference type="NCBI Taxonomy" id="2903"/>
    <lineage>
        <taxon>Eukaryota</taxon>
        <taxon>Haptista</taxon>
        <taxon>Haptophyta</taxon>
        <taxon>Prymnesiophyceae</taxon>
        <taxon>Isochrysidales</taxon>
        <taxon>Noelaerhabdaceae</taxon>
        <taxon>Emiliania</taxon>
    </lineage>
</organism>
<evidence type="ECO:0000256" key="7">
    <source>
        <dbReference type="ARBA" id="ARBA00026209"/>
    </source>
</evidence>
<dbReference type="InterPro" id="IPR045156">
    <property type="entry name" value="Vac8"/>
</dbReference>
<feature type="repeat" description="ARM" evidence="8">
    <location>
        <begin position="352"/>
        <end position="394"/>
    </location>
</feature>
<comment type="similarity">
    <text evidence="2">Belongs to the beta-catenin family.</text>
</comment>
<dbReference type="PROSITE" id="PS50176">
    <property type="entry name" value="ARM_REPEAT"/>
    <property type="match status" value="2"/>
</dbReference>
<dbReference type="GO" id="GO:0043495">
    <property type="term" value="F:protein-membrane adaptor activity"/>
    <property type="evidence" value="ECO:0007669"/>
    <property type="project" value="InterPro"/>
</dbReference>